<evidence type="ECO:0000256" key="3">
    <source>
        <dbReference type="ARBA" id="ARBA00018392"/>
    </source>
</evidence>
<accession>A0A506URM9</accession>
<dbReference type="GO" id="GO:0016020">
    <property type="term" value="C:membrane"/>
    <property type="evidence" value="ECO:0007669"/>
    <property type="project" value="TreeGrafter"/>
</dbReference>
<feature type="domain" description="PLD phosphodiesterase" evidence="6">
    <location>
        <begin position="252"/>
        <end position="279"/>
    </location>
</feature>
<dbReference type="EMBL" id="SORZ01000001">
    <property type="protein sequence ID" value="TPW36005.1"/>
    <property type="molecule type" value="Genomic_DNA"/>
</dbReference>
<dbReference type="CDD" id="cd09157">
    <property type="entry name" value="PLDc_CLS_unchar2_1"/>
    <property type="match status" value="1"/>
</dbReference>
<sequence>MTRFRLPSVKCLLERPSKAREYIQSRDGTDRGLLKDVRQVEKDAHAATPLHAALRCLRLAAALGVTVHALLTKRNTAAATGWISFCWSRPLTGTLLYLTFGINRVQRKAQRLMDRCVIPPSPSLDALSCKPAPEFRPLNRMLDLITPYPLLGGNQVNWYKSGDTGYPAMLEAINQAESYVVLCSYIFRYDLVGKQFVKALGDAVARGVEVRVLVDGWGSGYFYCPIQKALEKVGVPCARFMHSFLPWRMTFINLRNHRKLLVVDGKVGFTGGMNILQEALMDLPQKHHVADTAFRLIGPVALQLMDAFARDWAFTTGEILSGPKFYPKPPTPGKVPSRVVASAPDADMGKIEYTILQAVILAQRHVCLMTPYFIPDARLASELALAALRGVRVDLIVPHHSNHHFVDDARNFYLKPLVKAGVHVWFGGAPFDHSKLMTVDGLWSLVGSANLDPRSLRLNFECDAALYDQEMAGTLLDYMETRRGEELTLADIKRWPLWVKLRNATWRLLSPYL</sequence>
<dbReference type="SMART" id="SM00155">
    <property type="entry name" value="PLDc"/>
    <property type="match status" value="2"/>
</dbReference>
<dbReference type="PANTHER" id="PTHR21248:SF22">
    <property type="entry name" value="PHOSPHOLIPASE D"/>
    <property type="match status" value="1"/>
</dbReference>
<protein>
    <recommendedName>
        <fullName evidence="3">Phospholipase D</fullName>
    </recommendedName>
    <alternativeName>
        <fullName evidence="5">Choline phosphatase</fullName>
    </alternativeName>
</protein>
<comment type="function">
    <text evidence="1">Could be a virulence factor.</text>
</comment>
<dbReference type="GO" id="GO:0008808">
    <property type="term" value="F:cardiolipin synthase activity"/>
    <property type="evidence" value="ECO:0007669"/>
    <property type="project" value="TreeGrafter"/>
</dbReference>
<evidence type="ECO:0000256" key="5">
    <source>
        <dbReference type="ARBA" id="ARBA00029594"/>
    </source>
</evidence>
<comment type="caution">
    <text evidence="7">The sequence shown here is derived from an EMBL/GenBank/DDBJ whole genome shotgun (WGS) entry which is preliminary data.</text>
</comment>
<comment type="subcellular location">
    <subcellularLocation>
        <location evidence="2">Secreted</location>
    </subcellularLocation>
</comment>
<organism evidence="7 8">
    <name type="scientific">Oecophyllibacter saccharovorans</name>
    <dbReference type="NCBI Taxonomy" id="2558360"/>
    <lineage>
        <taxon>Bacteria</taxon>
        <taxon>Pseudomonadati</taxon>
        <taxon>Pseudomonadota</taxon>
        <taxon>Alphaproteobacteria</taxon>
        <taxon>Acetobacterales</taxon>
        <taxon>Acetobacteraceae</taxon>
        <taxon>Oecophyllibacter</taxon>
    </lineage>
</organism>
<reference evidence="7 8" key="1">
    <citation type="submission" date="2019-03" db="EMBL/GenBank/DDBJ databases">
        <title>The complete genome sequence of Neokomagataea sp. Jb2 NBRC113641.</title>
        <authorList>
            <person name="Chua K.-O."/>
            <person name="Chan K.-G."/>
            <person name="See-Too W.-S."/>
        </authorList>
    </citation>
    <scope>NUCLEOTIDE SEQUENCE [LARGE SCALE GENOMIC DNA]</scope>
    <source>
        <strain evidence="7 8">Jb2</strain>
    </source>
</reference>
<dbReference type="InterPro" id="IPR025202">
    <property type="entry name" value="PLD-like_dom"/>
</dbReference>
<dbReference type="RefSeq" id="WP_165599498.1">
    <property type="nucleotide sequence ID" value="NZ_SORY01000002.1"/>
</dbReference>
<dbReference type="PANTHER" id="PTHR21248">
    <property type="entry name" value="CARDIOLIPIN SYNTHASE"/>
    <property type="match status" value="1"/>
</dbReference>
<evidence type="ECO:0000256" key="1">
    <source>
        <dbReference type="ARBA" id="ARBA00003145"/>
    </source>
</evidence>
<dbReference type="AlphaFoldDB" id="A0A506URM9"/>
<dbReference type="InterPro" id="IPR001736">
    <property type="entry name" value="PLipase_D/transphosphatidylase"/>
</dbReference>
<evidence type="ECO:0000256" key="4">
    <source>
        <dbReference type="ARBA" id="ARBA00022525"/>
    </source>
</evidence>
<evidence type="ECO:0000256" key="2">
    <source>
        <dbReference type="ARBA" id="ARBA00004613"/>
    </source>
</evidence>
<keyword evidence="8" id="KW-1185">Reference proteome</keyword>
<feature type="domain" description="PLD phosphodiesterase" evidence="6">
    <location>
        <begin position="428"/>
        <end position="455"/>
    </location>
</feature>
<keyword evidence="4" id="KW-0964">Secreted</keyword>
<dbReference type="PROSITE" id="PS50035">
    <property type="entry name" value="PLD"/>
    <property type="match status" value="2"/>
</dbReference>
<evidence type="ECO:0000313" key="8">
    <source>
        <dbReference type="Proteomes" id="UP000315037"/>
    </source>
</evidence>
<proteinExistence type="predicted"/>
<dbReference type="SUPFAM" id="SSF56024">
    <property type="entry name" value="Phospholipase D/nuclease"/>
    <property type="match status" value="2"/>
</dbReference>
<dbReference type="Proteomes" id="UP000315037">
    <property type="component" value="Unassembled WGS sequence"/>
</dbReference>
<gene>
    <name evidence="7" type="ORF">E3202_03610</name>
</gene>
<dbReference type="GO" id="GO:0032049">
    <property type="term" value="P:cardiolipin biosynthetic process"/>
    <property type="evidence" value="ECO:0007669"/>
    <property type="project" value="UniProtKB-ARBA"/>
</dbReference>
<evidence type="ECO:0000259" key="6">
    <source>
        <dbReference type="PROSITE" id="PS50035"/>
    </source>
</evidence>
<dbReference type="Gene3D" id="3.30.870.10">
    <property type="entry name" value="Endonuclease Chain A"/>
    <property type="match status" value="2"/>
</dbReference>
<dbReference type="GO" id="GO:0005576">
    <property type="term" value="C:extracellular region"/>
    <property type="evidence" value="ECO:0007669"/>
    <property type="project" value="UniProtKB-SubCell"/>
</dbReference>
<evidence type="ECO:0000313" key="7">
    <source>
        <dbReference type="EMBL" id="TPW36005.1"/>
    </source>
</evidence>
<dbReference type="Pfam" id="PF13091">
    <property type="entry name" value="PLDc_2"/>
    <property type="match status" value="2"/>
</dbReference>
<name>A0A506URM9_9PROT</name>